<keyword evidence="2" id="KW-0472">Membrane</keyword>
<dbReference type="AlphaFoldDB" id="A0A9W6QSM0"/>
<sequence>MLLAAAGLAALAAAASLLAGWVDWHGVGKWLLAHAAMIVLGVAAAVLLAAAVREWLRHRGTLPRAQERERAPLSWWAVAAGAVLVAAVATGATRWLLAEADKAPPAGQPAARVEAIKTGVGIGAGTGGILALMLAVRRQWHQEHATQTSDHDATQRRVTELYTKAVEQLGSDKAPVRLGGLYALERLAQDNPTQRQTIVNVLCAYLRMPYTPPTTTPSRRLGVRRPLTKRTAAPTPTQDDAATIQRKDSAREEREVRLAAQRILAQHLRPGTDEPDNYNETYWGALDIDLTGTTLTDLDFSRCRIRTLDLHAATFTGDARFRGVTLTGNAGFNETLFTGNAAFGGATFTGEAAFGGATFTGSARFNGTLFAGDAAFDGAAFTGEAAFNAVLFAGDTWFDGATFSSDAGFNAVIFNSSARFNGATFTGDAEFNGASFAGDAGFDGTTFTGGAEFNRATFKQGAPKGLYLDEQSSPSE</sequence>
<dbReference type="Proteomes" id="UP001165042">
    <property type="component" value="Unassembled WGS sequence"/>
</dbReference>
<dbReference type="InterPro" id="IPR001646">
    <property type="entry name" value="5peptide_repeat"/>
</dbReference>
<evidence type="ECO:0008006" key="5">
    <source>
        <dbReference type="Google" id="ProtNLM"/>
    </source>
</evidence>
<feature type="region of interest" description="Disordered" evidence="1">
    <location>
        <begin position="213"/>
        <end position="251"/>
    </location>
</feature>
<evidence type="ECO:0000313" key="3">
    <source>
        <dbReference type="EMBL" id="GLW95445.1"/>
    </source>
</evidence>
<evidence type="ECO:0000256" key="1">
    <source>
        <dbReference type="SAM" id="MobiDB-lite"/>
    </source>
</evidence>
<evidence type="ECO:0000256" key="2">
    <source>
        <dbReference type="SAM" id="Phobius"/>
    </source>
</evidence>
<keyword evidence="2" id="KW-0812">Transmembrane</keyword>
<keyword evidence="4" id="KW-1185">Reference proteome</keyword>
<feature type="compositionally biased region" description="Low complexity" evidence="1">
    <location>
        <begin position="231"/>
        <end position="243"/>
    </location>
</feature>
<feature type="transmembrane region" description="Helical" evidence="2">
    <location>
        <begin position="73"/>
        <end position="96"/>
    </location>
</feature>
<dbReference type="Pfam" id="PF13576">
    <property type="entry name" value="Pentapeptide_3"/>
    <property type="match status" value="3"/>
</dbReference>
<feature type="transmembrane region" description="Helical" evidence="2">
    <location>
        <begin position="30"/>
        <end position="52"/>
    </location>
</feature>
<comment type="caution">
    <text evidence="3">The sequence shown here is derived from an EMBL/GenBank/DDBJ whole genome shotgun (WGS) entry which is preliminary data.</text>
</comment>
<gene>
    <name evidence="3" type="ORF">Aglo03_62610</name>
</gene>
<dbReference type="EMBL" id="BSSD01000014">
    <property type="protein sequence ID" value="GLW95445.1"/>
    <property type="molecule type" value="Genomic_DNA"/>
</dbReference>
<reference evidence="3" key="1">
    <citation type="submission" date="2023-02" db="EMBL/GenBank/DDBJ databases">
        <title>Actinokineospora globicatena NBRC 15670.</title>
        <authorList>
            <person name="Ichikawa N."/>
            <person name="Sato H."/>
            <person name="Tonouchi N."/>
        </authorList>
    </citation>
    <scope>NUCLEOTIDE SEQUENCE</scope>
    <source>
        <strain evidence="3">NBRC 15670</strain>
    </source>
</reference>
<evidence type="ECO:0000313" key="4">
    <source>
        <dbReference type="Proteomes" id="UP001165042"/>
    </source>
</evidence>
<dbReference type="Gene3D" id="2.160.20.80">
    <property type="entry name" value="E3 ubiquitin-protein ligase SopA"/>
    <property type="match status" value="1"/>
</dbReference>
<protein>
    <recommendedName>
        <fullName evidence="5">Pentapeptide repeat-containing protein</fullName>
    </recommendedName>
</protein>
<proteinExistence type="predicted"/>
<accession>A0A9W6QSM0</accession>
<keyword evidence="2" id="KW-1133">Transmembrane helix</keyword>
<organism evidence="3 4">
    <name type="scientific">Actinokineospora globicatena</name>
    <dbReference type="NCBI Taxonomy" id="103729"/>
    <lineage>
        <taxon>Bacteria</taxon>
        <taxon>Bacillati</taxon>
        <taxon>Actinomycetota</taxon>
        <taxon>Actinomycetes</taxon>
        <taxon>Pseudonocardiales</taxon>
        <taxon>Pseudonocardiaceae</taxon>
        <taxon>Actinokineospora</taxon>
    </lineage>
</organism>
<name>A0A9W6QSM0_9PSEU</name>